<name>A0A1D3L182_9EURY</name>
<evidence type="ECO:0000313" key="2">
    <source>
        <dbReference type="EMBL" id="SCG85313.1"/>
    </source>
</evidence>
<accession>A0A1D3L182</accession>
<dbReference type="EMBL" id="LT607756">
    <property type="protein sequence ID" value="SCG85313.1"/>
    <property type="molecule type" value="Genomic_DNA"/>
</dbReference>
<evidence type="ECO:0008006" key="4">
    <source>
        <dbReference type="Google" id="ProtNLM"/>
    </source>
</evidence>
<dbReference type="RefSeq" id="WP_071906498.1">
    <property type="nucleotide sequence ID" value="NZ_LT607756.1"/>
</dbReference>
<feature type="region of interest" description="Disordered" evidence="1">
    <location>
        <begin position="95"/>
        <end position="122"/>
    </location>
</feature>
<sequence>MLTEIFGNHPQVKVIEFLLSNPHSEYSEEDLLECAEIGGNSLQEFFNKLKDCGLIKPTRMVEDAQFYSADMESPTMRALKAFQAKLKQIDVEKEVDTMEGGAGSEENPEISSANDQPLSKSKKNRVIAEHLTANELTRKEILSVVESYYSDDDDLYNIFKNTLTFAFASDEPFKTASTYLNNVSKFYPHFKKSIFYGSNASMFKNMIMEKKGSHIKVKNREEYRRAQEEFSRELDLKPPKSVNVLNAIMDDKNGIQKIMYDPDYYLRIKNIFPSYVSELQRLKIIVLRSFEEEIEGLEAKKQPEVMGEVIESANRIIKELEAKKEILERG</sequence>
<dbReference type="AlphaFoldDB" id="A0A1D3L182"/>
<dbReference type="OrthoDB" id="71582at2157"/>
<dbReference type="GeneID" id="30411596"/>
<protein>
    <recommendedName>
        <fullName evidence="4">HTH arsR-type domain-containing protein</fullName>
    </recommendedName>
</protein>
<gene>
    <name evidence="2" type="ORF">MCBB_0742</name>
</gene>
<keyword evidence="3" id="KW-1185">Reference proteome</keyword>
<evidence type="ECO:0000256" key="1">
    <source>
        <dbReference type="SAM" id="MobiDB-lite"/>
    </source>
</evidence>
<dbReference type="KEGG" id="mcub:MCBB_0742"/>
<reference evidence="2 3" key="1">
    <citation type="submission" date="2016-08" db="EMBL/GenBank/DDBJ databases">
        <authorList>
            <person name="Seilhamer J.J."/>
        </authorList>
    </citation>
    <scope>NUCLEOTIDE SEQUENCE [LARGE SCALE GENOMIC DNA]</scope>
    <source>
        <strain evidence="2">Buetzberg</strain>
    </source>
</reference>
<feature type="compositionally biased region" description="Polar residues" evidence="1">
    <location>
        <begin position="109"/>
        <end position="119"/>
    </location>
</feature>
<dbReference type="Proteomes" id="UP000094707">
    <property type="component" value="Chromosome I"/>
</dbReference>
<evidence type="ECO:0000313" key="3">
    <source>
        <dbReference type="Proteomes" id="UP000094707"/>
    </source>
</evidence>
<organism evidence="2 3">
    <name type="scientific">Methanobacterium congolense</name>
    <dbReference type="NCBI Taxonomy" id="118062"/>
    <lineage>
        <taxon>Archaea</taxon>
        <taxon>Methanobacteriati</taxon>
        <taxon>Methanobacteriota</taxon>
        <taxon>Methanomada group</taxon>
        <taxon>Methanobacteria</taxon>
        <taxon>Methanobacteriales</taxon>
        <taxon>Methanobacteriaceae</taxon>
        <taxon>Methanobacterium</taxon>
    </lineage>
</organism>
<proteinExistence type="predicted"/>